<dbReference type="AlphaFoldDB" id="A0A815EHZ0"/>
<dbReference type="EMBL" id="CAJNOR010001537">
    <property type="protein sequence ID" value="CAF1159882.1"/>
    <property type="molecule type" value="Genomic_DNA"/>
</dbReference>
<sequence length="96" mass="10664">MTSTAAEAVGFYGFLLSTPFGFVGRICSIITFSSQALRSTPTGLVFMTLTVSDMLYLFISIRDFVSVTLNLPSIRSEHLCHFREFTSSLVACPHFR</sequence>
<keyword evidence="1" id="KW-0812">Transmembrane</keyword>
<accession>A0A815EHZ0</accession>
<dbReference type="EMBL" id="CAJNOJ010000226">
    <property type="protein sequence ID" value="CAF1312133.1"/>
    <property type="molecule type" value="Genomic_DNA"/>
</dbReference>
<evidence type="ECO:0000313" key="2">
    <source>
        <dbReference type="EMBL" id="CAF1159882.1"/>
    </source>
</evidence>
<keyword evidence="1" id="KW-1133">Transmembrane helix</keyword>
<evidence type="ECO:0000313" key="5">
    <source>
        <dbReference type="Proteomes" id="UP000663852"/>
    </source>
</evidence>
<feature type="transmembrane region" description="Helical" evidence="1">
    <location>
        <begin position="44"/>
        <end position="61"/>
    </location>
</feature>
<proteinExistence type="predicted"/>
<organism evidence="3 5">
    <name type="scientific">Adineta ricciae</name>
    <name type="common">Rotifer</name>
    <dbReference type="NCBI Taxonomy" id="249248"/>
    <lineage>
        <taxon>Eukaryota</taxon>
        <taxon>Metazoa</taxon>
        <taxon>Spiralia</taxon>
        <taxon>Gnathifera</taxon>
        <taxon>Rotifera</taxon>
        <taxon>Eurotatoria</taxon>
        <taxon>Bdelloidea</taxon>
        <taxon>Adinetida</taxon>
        <taxon>Adinetidae</taxon>
        <taxon>Adineta</taxon>
    </lineage>
</organism>
<feature type="transmembrane region" description="Helical" evidence="1">
    <location>
        <begin position="12"/>
        <end position="32"/>
    </location>
</feature>
<reference evidence="3" key="1">
    <citation type="submission" date="2021-02" db="EMBL/GenBank/DDBJ databases">
        <authorList>
            <person name="Nowell W R."/>
        </authorList>
    </citation>
    <scope>NUCLEOTIDE SEQUENCE</scope>
</reference>
<evidence type="ECO:0000256" key="1">
    <source>
        <dbReference type="SAM" id="Phobius"/>
    </source>
</evidence>
<dbReference type="Gene3D" id="1.20.1070.10">
    <property type="entry name" value="Rhodopsin 7-helix transmembrane proteins"/>
    <property type="match status" value="1"/>
</dbReference>
<protein>
    <submittedName>
        <fullName evidence="3">Uncharacterized protein</fullName>
    </submittedName>
</protein>
<keyword evidence="4" id="KW-1185">Reference proteome</keyword>
<keyword evidence="1" id="KW-0472">Membrane</keyword>
<name>A0A815EHZ0_ADIRI</name>
<dbReference type="OrthoDB" id="10504327at2759"/>
<comment type="caution">
    <text evidence="3">The sequence shown here is derived from an EMBL/GenBank/DDBJ whole genome shotgun (WGS) entry which is preliminary data.</text>
</comment>
<gene>
    <name evidence="3" type="ORF">EDS130_LOCUS31202</name>
    <name evidence="2" type="ORF">XAT740_LOCUS21423</name>
</gene>
<evidence type="ECO:0000313" key="3">
    <source>
        <dbReference type="EMBL" id="CAF1312133.1"/>
    </source>
</evidence>
<dbReference type="Proteomes" id="UP000663828">
    <property type="component" value="Unassembled WGS sequence"/>
</dbReference>
<dbReference type="Proteomes" id="UP000663852">
    <property type="component" value="Unassembled WGS sequence"/>
</dbReference>
<evidence type="ECO:0000313" key="4">
    <source>
        <dbReference type="Proteomes" id="UP000663828"/>
    </source>
</evidence>